<dbReference type="Gene3D" id="3.40.50.2000">
    <property type="entry name" value="Glycogen Phosphorylase B"/>
    <property type="match status" value="2"/>
</dbReference>
<reference evidence="2" key="1">
    <citation type="journal article" date="2015" name="Proc. Natl. Acad. Sci. U.S.A.">
        <title>Bacterial clade with the ribosomal RNA operon on a small plasmid rather than the chromosome.</title>
        <authorList>
            <person name="Anda M."/>
            <person name="Ohtsubo Y."/>
            <person name="Okubo T."/>
            <person name="Sugawara M."/>
            <person name="Nagata Y."/>
            <person name="Tsuda M."/>
            <person name="Minamisawa K."/>
            <person name="Mitsui H."/>
        </authorList>
    </citation>
    <scope>NUCLEOTIDE SEQUENCE</scope>
    <source>
        <strain evidence="2">DSM 14790</strain>
    </source>
</reference>
<dbReference type="GO" id="GO:0016757">
    <property type="term" value="F:glycosyltransferase activity"/>
    <property type="evidence" value="ECO:0007669"/>
    <property type="project" value="InterPro"/>
</dbReference>
<dbReference type="RefSeq" id="WP_024351660.1">
    <property type="nucleotide sequence ID" value="NZ_BBWN01000030.1"/>
</dbReference>
<protein>
    <submittedName>
        <fullName evidence="2">Glycosyltransferase</fullName>
    </submittedName>
</protein>
<dbReference type="SUPFAM" id="SSF53756">
    <property type="entry name" value="UDP-Glycosyltransferase/glycogen phosphorylase"/>
    <property type="match status" value="1"/>
</dbReference>
<evidence type="ECO:0000259" key="1">
    <source>
        <dbReference type="Pfam" id="PF00534"/>
    </source>
</evidence>
<dbReference type="PANTHER" id="PTHR12526">
    <property type="entry name" value="GLYCOSYLTRANSFERASE"/>
    <property type="match status" value="1"/>
</dbReference>
<dbReference type="PANTHER" id="PTHR12526:SF636">
    <property type="entry name" value="BLL3647 PROTEIN"/>
    <property type="match status" value="1"/>
</dbReference>
<evidence type="ECO:0000313" key="2">
    <source>
        <dbReference type="EMBL" id="BAT26745.1"/>
    </source>
</evidence>
<dbReference type="AlphaFoldDB" id="A0A0N7KXF1"/>
<accession>A0A0N7KXF1</accession>
<dbReference type="EMBL" id="LC066373">
    <property type="protein sequence ID" value="BAT26745.1"/>
    <property type="molecule type" value="Genomic_DNA"/>
</dbReference>
<sequence>MIGTLYFAIPGNLATRSGGYGYDRRMIAELGALGWQIEHLRLPDGFPQPDAAVLAGTARLLAGLPDGALVLVDGLAFGAMPEIAAAEAGRLRLVALIHHPLALETGLDPATAARLAASERRALGFAREVVTTSPTTARELVANFAVADDRLSVVVPGTEAAARAQGSGDNPTILSVGSLIARKDHATLVDALAGIRDLDWHCRIVGDETADPATAEALMAQIAELVLGDRITLCGASDAIDREYAAADIFALASRYEGYGMVFAEALAHGLPIVGCAGGAVPEVVPETAGVLVPPGDVAGIADALRLLLSGPERRRAMGDAAYAAGQKLPSWRESAGTLSHVLTKAMA</sequence>
<proteinExistence type="predicted"/>
<dbReference type="InterPro" id="IPR001296">
    <property type="entry name" value="Glyco_trans_1"/>
</dbReference>
<name>A0A0N7KXF1_9HYPH</name>
<dbReference type="Pfam" id="PF00534">
    <property type="entry name" value="Glycos_transf_1"/>
    <property type="match status" value="1"/>
</dbReference>
<keyword evidence="2" id="KW-0808">Transferase</keyword>
<dbReference type="CDD" id="cd03801">
    <property type="entry name" value="GT4_PimA-like"/>
    <property type="match status" value="1"/>
</dbReference>
<feature type="domain" description="Glycosyl transferase family 1" evidence="1">
    <location>
        <begin position="168"/>
        <end position="323"/>
    </location>
</feature>
<organism evidence="2">
    <name type="scientific">Aurantimonas coralicida</name>
    <dbReference type="NCBI Taxonomy" id="182270"/>
    <lineage>
        <taxon>Bacteria</taxon>
        <taxon>Pseudomonadati</taxon>
        <taxon>Pseudomonadota</taxon>
        <taxon>Alphaproteobacteria</taxon>
        <taxon>Hyphomicrobiales</taxon>
        <taxon>Aurantimonadaceae</taxon>
        <taxon>Aurantimonas</taxon>
    </lineage>
</organism>